<evidence type="ECO:0000313" key="6">
    <source>
        <dbReference type="Proteomes" id="UP001562065"/>
    </source>
</evidence>
<evidence type="ECO:0000313" key="5">
    <source>
        <dbReference type="EMBL" id="MEY1661125.1"/>
    </source>
</evidence>
<dbReference type="PROSITE" id="PS00798">
    <property type="entry name" value="ALDOKETO_REDUCTASE_1"/>
    <property type="match status" value="1"/>
</dbReference>
<dbReference type="InterPro" id="IPR023210">
    <property type="entry name" value="NADP_OxRdtase_dom"/>
</dbReference>
<dbReference type="InterPro" id="IPR018170">
    <property type="entry name" value="Aldo/ket_reductase_CS"/>
</dbReference>
<name>A0ABV4AHK0_9GAMM</name>
<dbReference type="Gene3D" id="3.20.20.100">
    <property type="entry name" value="NADP-dependent oxidoreductase domain"/>
    <property type="match status" value="1"/>
</dbReference>
<keyword evidence="3 5" id="KW-0560">Oxidoreductase</keyword>
<dbReference type="SUPFAM" id="SSF51430">
    <property type="entry name" value="NAD(P)-linked oxidoreductase"/>
    <property type="match status" value="1"/>
</dbReference>
<reference evidence="5 6" key="1">
    <citation type="submission" date="2024-07" db="EMBL/GenBank/DDBJ databases">
        <authorList>
            <person name="Ren Q."/>
        </authorList>
    </citation>
    <scope>NUCLEOTIDE SEQUENCE [LARGE SCALE GENOMIC DNA]</scope>
    <source>
        <strain evidence="5 6">REN37</strain>
    </source>
</reference>
<evidence type="ECO:0000256" key="1">
    <source>
        <dbReference type="ARBA" id="ARBA00007905"/>
    </source>
</evidence>
<organism evidence="5 6">
    <name type="scientific">Isoalcanivorax beigongshangi</name>
    <dbReference type="NCBI Taxonomy" id="3238810"/>
    <lineage>
        <taxon>Bacteria</taxon>
        <taxon>Pseudomonadati</taxon>
        <taxon>Pseudomonadota</taxon>
        <taxon>Gammaproteobacteria</taxon>
        <taxon>Oceanospirillales</taxon>
        <taxon>Alcanivoracaceae</taxon>
        <taxon>Isoalcanivorax</taxon>
    </lineage>
</organism>
<feature type="domain" description="NADP-dependent oxidoreductase" evidence="4">
    <location>
        <begin position="6"/>
        <end position="251"/>
    </location>
</feature>
<comment type="similarity">
    <text evidence="1">Belongs to the aldo/keto reductase family.</text>
</comment>
<dbReference type="EC" id="1.1.1.346" evidence="5"/>
<dbReference type="NCBIfam" id="NF008377">
    <property type="entry name" value="PRK11172.1"/>
    <property type="match status" value="1"/>
</dbReference>
<dbReference type="PIRSF" id="PIRSF000097">
    <property type="entry name" value="AKR"/>
    <property type="match status" value="1"/>
</dbReference>
<gene>
    <name evidence="5" type="primary">dkgB</name>
    <name evidence="5" type="ORF">AB5I84_03065</name>
</gene>
<evidence type="ECO:0000256" key="2">
    <source>
        <dbReference type="ARBA" id="ARBA00022857"/>
    </source>
</evidence>
<dbReference type="Pfam" id="PF00248">
    <property type="entry name" value="Aldo_ket_red"/>
    <property type="match status" value="1"/>
</dbReference>
<evidence type="ECO:0000256" key="3">
    <source>
        <dbReference type="ARBA" id="ARBA00023002"/>
    </source>
</evidence>
<dbReference type="GO" id="GO:0016491">
    <property type="term" value="F:oxidoreductase activity"/>
    <property type="evidence" value="ECO:0007669"/>
    <property type="project" value="UniProtKB-KW"/>
</dbReference>
<sequence>MMIPALGFGTYRLTGNVAQQSVAAALRAGYRHIDTAQIYGNEREVGRAIAASGVPRDELFVTTKVWVDHYEPDALLLSLEESLDRLQLDSVDLVLIHWPAPDNPVPMDAYLPALLEARGQCMTQHVGVSNFSIADLKQALKLVGEGSLLTNQVEVHPYLQNRALVDFCRAEGIRVTAYLPLAYGKVNQDPVLQAIAARHGVSAAQVSLAWLLQRGLLVIPSSTQATHIRDNLAAARVVLTDDDMAAIAALDRNERLIDPAELAPRQWD</sequence>
<dbReference type="PANTHER" id="PTHR43827:SF3">
    <property type="entry name" value="NADP-DEPENDENT OXIDOREDUCTASE DOMAIN-CONTAINING PROTEIN"/>
    <property type="match status" value="1"/>
</dbReference>
<dbReference type="InterPro" id="IPR020471">
    <property type="entry name" value="AKR"/>
</dbReference>
<dbReference type="RefSeq" id="WP_369454367.1">
    <property type="nucleotide sequence ID" value="NZ_JBGCUO010000001.1"/>
</dbReference>
<protein>
    <submittedName>
        <fullName evidence="5">2,5-didehydrogluconate reductase DkgB</fullName>
        <ecNumber evidence="5">1.1.1.346</ecNumber>
    </submittedName>
</protein>
<keyword evidence="6" id="KW-1185">Reference proteome</keyword>
<evidence type="ECO:0000259" key="4">
    <source>
        <dbReference type="Pfam" id="PF00248"/>
    </source>
</evidence>
<dbReference type="InterPro" id="IPR036812">
    <property type="entry name" value="NAD(P)_OxRdtase_dom_sf"/>
</dbReference>
<comment type="caution">
    <text evidence="5">The sequence shown here is derived from an EMBL/GenBank/DDBJ whole genome shotgun (WGS) entry which is preliminary data.</text>
</comment>
<dbReference type="EMBL" id="JBGCUO010000001">
    <property type="protein sequence ID" value="MEY1661125.1"/>
    <property type="molecule type" value="Genomic_DNA"/>
</dbReference>
<keyword evidence="2" id="KW-0521">NADP</keyword>
<dbReference type="PANTHER" id="PTHR43827">
    <property type="entry name" value="2,5-DIKETO-D-GLUCONIC ACID REDUCTASE"/>
    <property type="match status" value="1"/>
</dbReference>
<dbReference type="PRINTS" id="PR00069">
    <property type="entry name" value="ALDKETRDTASE"/>
</dbReference>
<dbReference type="Proteomes" id="UP001562065">
    <property type="component" value="Unassembled WGS sequence"/>
</dbReference>
<accession>A0ABV4AHK0</accession>
<proteinExistence type="inferred from homology"/>
<dbReference type="PROSITE" id="PS00062">
    <property type="entry name" value="ALDOKETO_REDUCTASE_2"/>
    <property type="match status" value="1"/>
</dbReference>